<feature type="transmembrane region" description="Helical" evidence="2">
    <location>
        <begin position="102"/>
        <end position="125"/>
    </location>
</feature>
<feature type="region of interest" description="Disordered" evidence="1">
    <location>
        <begin position="67"/>
        <end position="94"/>
    </location>
</feature>
<evidence type="ECO:0000313" key="4">
    <source>
        <dbReference type="Proteomes" id="UP000054007"/>
    </source>
</evidence>
<dbReference type="PANTHER" id="PTHR37544">
    <property type="entry name" value="SPRAY-RELATED"/>
    <property type="match status" value="1"/>
</dbReference>
<evidence type="ECO:0000256" key="2">
    <source>
        <dbReference type="SAM" id="Phobius"/>
    </source>
</evidence>
<feature type="transmembrane region" description="Helical" evidence="2">
    <location>
        <begin position="209"/>
        <end position="227"/>
    </location>
</feature>
<keyword evidence="2" id="KW-0812">Transmembrane</keyword>
<organism evidence="3 4">
    <name type="scientific">Cylindrobasidium torrendii FP15055 ss-10</name>
    <dbReference type="NCBI Taxonomy" id="1314674"/>
    <lineage>
        <taxon>Eukaryota</taxon>
        <taxon>Fungi</taxon>
        <taxon>Dikarya</taxon>
        <taxon>Basidiomycota</taxon>
        <taxon>Agaricomycotina</taxon>
        <taxon>Agaricomycetes</taxon>
        <taxon>Agaricomycetidae</taxon>
        <taxon>Agaricales</taxon>
        <taxon>Marasmiineae</taxon>
        <taxon>Physalacriaceae</taxon>
        <taxon>Cylindrobasidium</taxon>
    </lineage>
</organism>
<feature type="region of interest" description="Disordered" evidence="1">
    <location>
        <begin position="1"/>
        <end position="40"/>
    </location>
</feature>
<feature type="transmembrane region" description="Helical" evidence="2">
    <location>
        <begin position="145"/>
        <end position="163"/>
    </location>
</feature>
<name>A0A0D7AZY1_9AGAR</name>
<keyword evidence="2" id="KW-1133">Transmembrane helix</keyword>
<dbReference type="Pfam" id="PF11915">
    <property type="entry name" value="DUF3433"/>
    <property type="match status" value="1"/>
</dbReference>
<keyword evidence="2" id="KW-0472">Membrane</keyword>
<protein>
    <submittedName>
        <fullName evidence="3">Uncharacterized protein</fullName>
    </submittedName>
</protein>
<gene>
    <name evidence="3" type="ORF">CYLTODRAFT_473525</name>
</gene>
<keyword evidence="4" id="KW-1185">Reference proteome</keyword>
<dbReference type="EMBL" id="KN880745">
    <property type="protein sequence ID" value="KIY62821.1"/>
    <property type="molecule type" value="Genomic_DNA"/>
</dbReference>
<dbReference type="STRING" id="1314674.A0A0D7AZY1"/>
<dbReference type="OrthoDB" id="3248909at2759"/>
<evidence type="ECO:0000256" key="1">
    <source>
        <dbReference type="SAM" id="MobiDB-lite"/>
    </source>
</evidence>
<dbReference type="PANTHER" id="PTHR37544:SF3">
    <property type="entry name" value="SPRAY"/>
    <property type="match status" value="1"/>
</dbReference>
<dbReference type="AlphaFoldDB" id="A0A0D7AZY1"/>
<feature type="transmembrane region" description="Helical" evidence="2">
    <location>
        <begin position="546"/>
        <end position="570"/>
    </location>
</feature>
<feature type="compositionally biased region" description="Polar residues" evidence="1">
    <location>
        <begin position="12"/>
        <end position="24"/>
    </location>
</feature>
<reference evidence="3 4" key="1">
    <citation type="journal article" date="2015" name="Fungal Genet. Biol.">
        <title>Evolution of novel wood decay mechanisms in Agaricales revealed by the genome sequences of Fistulina hepatica and Cylindrobasidium torrendii.</title>
        <authorList>
            <person name="Floudas D."/>
            <person name="Held B.W."/>
            <person name="Riley R."/>
            <person name="Nagy L.G."/>
            <person name="Koehler G."/>
            <person name="Ransdell A.S."/>
            <person name="Younus H."/>
            <person name="Chow J."/>
            <person name="Chiniquy J."/>
            <person name="Lipzen A."/>
            <person name="Tritt A."/>
            <person name="Sun H."/>
            <person name="Haridas S."/>
            <person name="LaButti K."/>
            <person name="Ohm R.A."/>
            <person name="Kues U."/>
            <person name="Blanchette R.A."/>
            <person name="Grigoriev I.V."/>
            <person name="Minto R.E."/>
            <person name="Hibbett D.S."/>
        </authorList>
    </citation>
    <scope>NUCLEOTIDE SEQUENCE [LARGE SCALE GENOMIC DNA]</scope>
    <source>
        <strain evidence="3 4">FP15055 ss-10</strain>
    </source>
</reference>
<sequence length="648" mass="70691">MPRTERPESIPLQRSSWRSSQGTIFGQGYDYGDTPDAGKKKFSDEETQILSYDYPVSYDDPETPFYDGQTPYRGNQNEDTTHLLPSRPQGERKRDTPMALSWPVALGIPLVVLCTVVALELGVFFSKKNNGLTLPAAFSNTALTSFLLSSVPPLFVLALAFLYRELDWFMRWYQPYVTLHRGNASASEALLLDYIALGPLFSIFRARRWGHWVVFWSSATAILTYALQPLAASVFSIQQKPMFRETTVRSIRDVGLNPTLETLDAFVTAAGFASAATFNGIKDAPFTMGGWATAEFVLPEVEEGQVNATVIVHTTGVQTKVNCQNPKAEELVQGADGGTYLRATRLDGCVVNVRVDADTTNAQYGIVNTNCTDHGEDGVALEVQPVMFWFAESSSPSKQARAVFCQPRLNAFKVRAEAWLQSRDMAQCTQIGDLDERSNVTRADGRAFNGIFTDRRLISVVFPSSADTYIQAKAVATNALVAGAVFRLAAQDGNGDVQGAFDDPNGFLGRTIAVYTRHLSLTAKNIYFIDYNTTLPGTLKTLEGRVVVAALPAHALAVLLLLIGIVGAVLQFVNYRRPQVVGPLGGIAAVVARTAHAGWSRRLWPGDTAKDAKRKLEGLRFGVDPRTGAIVQRGVGVGGRGKGDVEGR</sequence>
<dbReference type="InterPro" id="IPR021840">
    <property type="entry name" value="DUF3433"/>
</dbReference>
<dbReference type="Proteomes" id="UP000054007">
    <property type="component" value="Unassembled WGS sequence"/>
</dbReference>
<accession>A0A0D7AZY1</accession>
<evidence type="ECO:0000313" key="3">
    <source>
        <dbReference type="EMBL" id="KIY62821.1"/>
    </source>
</evidence>
<proteinExistence type="predicted"/>